<keyword evidence="1" id="KW-1133">Transmembrane helix</keyword>
<feature type="transmembrane region" description="Helical" evidence="1">
    <location>
        <begin position="20"/>
        <end position="39"/>
    </location>
</feature>
<dbReference type="GO" id="GO:0043107">
    <property type="term" value="P:type IV pilus-dependent motility"/>
    <property type="evidence" value="ECO:0007669"/>
    <property type="project" value="InterPro"/>
</dbReference>
<dbReference type="Gene3D" id="3.30.70.60">
    <property type="match status" value="1"/>
</dbReference>
<evidence type="ECO:0000313" key="2">
    <source>
        <dbReference type="EMBL" id="PTL35433.1"/>
    </source>
</evidence>
<dbReference type="GO" id="GO:0043683">
    <property type="term" value="P:type IV pilus assembly"/>
    <property type="evidence" value="ECO:0007669"/>
    <property type="project" value="InterPro"/>
</dbReference>
<dbReference type="EMBL" id="NVQC01000023">
    <property type="protein sequence ID" value="PTL35433.1"/>
    <property type="molecule type" value="Genomic_DNA"/>
</dbReference>
<sequence length="214" mass="23579">MLPSIDLSAYTANIPPKQRVALGIIFAILVAMGYWQFFLRSEWTTRSEVQAELLQLRSKAEQSRQIASQRPHLEQDVKLLEARLQREIQRLPAEKEIPSLLKRVASLGQEADLDVTLFKPGATVMKEFYAEIPVQLKVAGTYHDLGLLFERLGRLERIVNVADLTIRPAVKGQRAGDSIQAEFGVVTYTYQATALGADSGKAGAKSGEAASAAK</sequence>
<dbReference type="PANTHER" id="PTHR39555">
    <property type="entry name" value="FIMBRIAL ASSEMBLY PROTEIN PILO-LIKE PROTEIN-RELATED"/>
    <property type="match status" value="1"/>
</dbReference>
<name>A0A2T4TWF3_9BACT</name>
<evidence type="ECO:0000313" key="3">
    <source>
        <dbReference type="Proteomes" id="UP000241436"/>
    </source>
</evidence>
<gene>
    <name evidence="2" type="ORF">CLG94_09170</name>
</gene>
<proteinExistence type="predicted"/>
<dbReference type="InterPro" id="IPR007445">
    <property type="entry name" value="PilO"/>
</dbReference>
<comment type="caution">
    <text evidence="2">The sequence shown here is derived from an EMBL/GenBank/DDBJ whole genome shotgun (WGS) entry which is preliminary data.</text>
</comment>
<dbReference type="RefSeq" id="WP_107562878.1">
    <property type="nucleotide sequence ID" value="NZ_NVQC01000023.1"/>
</dbReference>
<dbReference type="Pfam" id="PF04350">
    <property type="entry name" value="PilO"/>
    <property type="match status" value="1"/>
</dbReference>
<protein>
    <recommendedName>
        <fullName evidence="4">Pilus assembly protein PilO</fullName>
    </recommendedName>
</protein>
<dbReference type="OrthoDB" id="9802133at2"/>
<evidence type="ECO:0008006" key="4">
    <source>
        <dbReference type="Google" id="ProtNLM"/>
    </source>
</evidence>
<organism evidence="2 3">
    <name type="scientific">Candidatus Methylomirabilis limnetica</name>
    <dbReference type="NCBI Taxonomy" id="2033718"/>
    <lineage>
        <taxon>Bacteria</taxon>
        <taxon>Candidatus Methylomirabilota</taxon>
        <taxon>Candidatus Methylomirabilia</taxon>
        <taxon>Candidatus Methylomirabilales</taxon>
        <taxon>Candidatus Methylomirabilaceae</taxon>
        <taxon>Candidatus Methylomirabilis</taxon>
    </lineage>
</organism>
<dbReference type="AlphaFoldDB" id="A0A2T4TWF3"/>
<dbReference type="InterPro" id="IPR014717">
    <property type="entry name" value="Transl_elong_EF1B/ribsomal_bS6"/>
</dbReference>
<evidence type="ECO:0000256" key="1">
    <source>
        <dbReference type="SAM" id="Phobius"/>
    </source>
</evidence>
<reference evidence="2 3" key="1">
    <citation type="submission" date="2017-09" db="EMBL/GenBank/DDBJ databases">
        <title>Bloom of a denitrifying methanotroph, Candidatus Methylomirabilis limnetica, in a deep stratified lake.</title>
        <authorList>
            <person name="Graf J.S."/>
            <person name="Marchant H.K."/>
            <person name="Tienken D."/>
            <person name="Hach P.F."/>
            <person name="Brand A."/>
            <person name="Schubert C.J."/>
            <person name="Kuypers M.M."/>
            <person name="Milucka J."/>
        </authorList>
    </citation>
    <scope>NUCLEOTIDE SEQUENCE [LARGE SCALE GENOMIC DNA]</scope>
    <source>
        <strain evidence="2 3">Zug</strain>
    </source>
</reference>
<reference evidence="3" key="2">
    <citation type="journal article" date="2018" name="Environ. Microbiol.">
        <title>Bloom of a denitrifying methanotroph, 'Candidatus Methylomirabilis limnetica', in a deep stratified lake.</title>
        <authorList>
            <person name="Graf J.S."/>
            <person name="Mayr M.J."/>
            <person name="Marchant H.K."/>
            <person name="Tienken D."/>
            <person name="Hach P.F."/>
            <person name="Brand A."/>
            <person name="Schubert C.J."/>
            <person name="Kuypers M.M."/>
            <person name="Milucka J."/>
        </authorList>
    </citation>
    <scope>NUCLEOTIDE SEQUENCE [LARGE SCALE GENOMIC DNA]</scope>
    <source>
        <strain evidence="3">Zug</strain>
    </source>
</reference>
<keyword evidence="3" id="KW-1185">Reference proteome</keyword>
<keyword evidence="1" id="KW-0472">Membrane</keyword>
<keyword evidence="1" id="KW-0812">Transmembrane</keyword>
<dbReference type="Proteomes" id="UP000241436">
    <property type="component" value="Unassembled WGS sequence"/>
</dbReference>
<accession>A0A2T4TWF3</accession>
<dbReference type="PANTHER" id="PTHR39555:SF1">
    <property type="entry name" value="TYPE IV PILUS INNER MEMBRANE COMPONENT PILO"/>
    <property type="match status" value="1"/>
</dbReference>